<proteinExistence type="predicted"/>
<gene>
    <name evidence="1" type="ORF">E4U60_006153</name>
</gene>
<name>A0A9P7M6Z7_9HYPO</name>
<keyword evidence="2" id="KW-1185">Reference proteome</keyword>
<dbReference type="Proteomes" id="UP000706124">
    <property type="component" value="Unassembled WGS sequence"/>
</dbReference>
<organism evidence="1 2">
    <name type="scientific">Claviceps pazoutovae</name>
    <dbReference type="NCBI Taxonomy" id="1649127"/>
    <lineage>
        <taxon>Eukaryota</taxon>
        <taxon>Fungi</taxon>
        <taxon>Dikarya</taxon>
        <taxon>Ascomycota</taxon>
        <taxon>Pezizomycotina</taxon>
        <taxon>Sordariomycetes</taxon>
        <taxon>Hypocreomycetidae</taxon>
        <taxon>Hypocreales</taxon>
        <taxon>Clavicipitaceae</taxon>
        <taxon>Claviceps</taxon>
    </lineage>
</organism>
<evidence type="ECO:0000313" key="2">
    <source>
        <dbReference type="Proteomes" id="UP000706124"/>
    </source>
</evidence>
<protein>
    <submittedName>
        <fullName evidence="1">Uncharacterized protein</fullName>
    </submittedName>
</protein>
<evidence type="ECO:0000313" key="1">
    <source>
        <dbReference type="EMBL" id="KAG5931361.1"/>
    </source>
</evidence>
<dbReference type="AlphaFoldDB" id="A0A9P7M6Z7"/>
<dbReference type="EMBL" id="SRPO01000584">
    <property type="protein sequence ID" value="KAG5931361.1"/>
    <property type="molecule type" value="Genomic_DNA"/>
</dbReference>
<sequence length="138" mass="15583">MRHILASCHICTFDSTIVQPIATSSFGVSEGPLFDVQVDKAKRLKDGWKCNAIKRMEAYMDDCLDDMSDENLPTGTAAKFAAATSRDSARKLLGGIFSLDRFQYVFQFVRYLDIAESDDKLKNWCQCKFMCLHSLGFC</sequence>
<accession>A0A9P7M6Z7</accession>
<comment type="caution">
    <text evidence="1">The sequence shown here is derived from an EMBL/GenBank/DDBJ whole genome shotgun (WGS) entry which is preliminary data.</text>
</comment>
<dbReference type="OrthoDB" id="10334231at2759"/>
<reference evidence="1 2" key="1">
    <citation type="journal article" date="2020" name="bioRxiv">
        <title>Whole genome comparisons of ergot fungi reveals the divergence and evolution of species within the genus Claviceps are the result of varying mechanisms driving genome evolution and host range expansion.</title>
        <authorList>
            <person name="Wyka S.A."/>
            <person name="Mondo S.J."/>
            <person name="Liu M."/>
            <person name="Dettman J."/>
            <person name="Nalam V."/>
            <person name="Broders K.D."/>
        </authorList>
    </citation>
    <scope>NUCLEOTIDE SEQUENCE [LARGE SCALE GENOMIC DNA]</scope>
    <source>
        <strain evidence="1 2">CCC 1485</strain>
    </source>
</reference>